<keyword evidence="1" id="KW-1133">Transmembrane helix</keyword>
<accession>A0ABS6VUV3</accession>
<protein>
    <submittedName>
        <fullName evidence="2">DUF4381 domain-containing protein</fullName>
    </submittedName>
</protein>
<evidence type="ECO:0000313" key="2">
    <source>
        <dbReference type="EMBL" id="MBW2942097.1"/>
    </source>
</evidence>
<comment type="caution">
    <text evidence="2">The sequence shown here is derived from an EMBL/GenBank/DDBJ whole genome shotgun (WGS) entry which is preliminary data.</text>
</comment>
<name>A0ABS6VUV3_9GAMM</name>
<dbReference type="EMBL" id="JAHWDQ010000004">
    <property type="protein sequence ID" value="MBW2942097.1"/>
    <property type="molecule type" value="Genomic_DNA"/>
</dbReference>
<reference evidence="2" key="1">
    <citation type="submission" date="2021-07" db="EMBL/GenBank/DDBJ databases">
        <title>Zhongshania sp. CAU 1632 isolated from seawater.</title>
        <authorList>
            <person name="Kim W."/>
        </authorList>
    </citation>
    <scope>NUCLEOTIDE SEQUENCE</scope>
    <source>
        <strain evidence="2">CAU 1632</strain>
    </source>
</reference>
<keyword evidence="1" id="KW-0812">Transmembrane</keyword>
<evidence type="ECO:0000313" key="3">
    <source>
        <dbReference type="Proteomes" id="UP001166291"/>
    </source>
</evidence>
<gene>
    <name evidence="2" type="ORF">KXJ70_14975</name>
</gene>
<feature type="transmembrane region" description="Helical" evidence="1">
    <location>
        <begin position="39"/>
        <end position="58"/>
    </location>
</feature>
<proteinExistence type="predicted"/>
<organism evidence="2 3">
    <name type="scientific">Zhongshania aquimaris</name>
    <dbReference type="NCBI Taxonomy" id="2857107"/>
    <lineage>
        <taxon>Bacteria</taxon>
        <taxon>Pseudomonadati</taxon>
        <taxon>Pseudomonadota</taxon>
        <taxon>Gammaproteobacteria</taxon>
        <taxon>Cellvibrionales</taxon>
        <taxon>Spongiibacteraceae</taxon>
        <taxon>Zhongshania</taxon>
    </lineage>
</organism>
<keyword evidence="1" id="KW-0472">Membrane</keyword>
<dbReference type="Pfam" id="PF14316">
    <property type="entry name" value="DUF4381"/>
    <property type="match status" value="1"/>
</dbReference>
<dbReference type="RefSeq" id="WP_219044337.1">
    <property type="nucleotide sequence ID" value="NZ_JAHWDQ010000004.1"/>
</dbReference>
<evidence type="ECO:0000256" key="1">
    <source>
        <dbReference type="SAM" id="Phobius"/>
    </source>
</evidence>
<dbReference type="InterPro" id="IPR025489">
    <property type="entry name" value="DUF4381"/>
</dbReference>
<sequence length="171" mass="19092">MNANNLAALNPTAGQSSPLDQLADIHLPPPVASFPWAPGWWLVIAAIIFVTLAAVLYLRHYRRKNAFRRAALAELFALKAVENNQEFAQQLNQLLRRVALHSYANKNIAGLSGDKWTDFLYRSCGDKPAFTDTAMEAMLNAAYQSAAQSLPRDVLIAESTVWIKRHRSHHV</sequence>
<dbReference type="Proteomes" id="UP001166291">
    <property type="component" value="Unassembled WGS sequence"/>
</dbReference>
<keyword evidence="3" id="KW-1185">Reference proteome</keyword>